<protein>
    <submittedName>
        <fullName evidence="4">Uncharacterized protein</fullName>
    </submittedName>
</protein>
<evidence type="ECO:0000313" key="4">
    <source>
        <dbReference type="EMBL" id="CAH0375356.1"/>
    </source>
</evidence>
<evidence type="ECO:0000313" key="5">
    <source>
        <dbReference type="Proteomes" id="UP000789595"/>
    </source>
</evidence>
<dbReference type="Proteomes" id="UP000789595">
    <property type="component" value="Unassembled WGS sequence"/>
</dbReference>
<evidence type="ECO:0000256" key="1">
    <source>
        <dbReference type="SAM" id="MobiDB-lite"/>
    </source>
</evidence>
<proteinExistence type="predicted"/>
<dbReference type="PANTHER" id="PTHR22840:SF12">
    <property type="entry name" value="WD REPEAT-CONTAINING PROTEIN 36"/>
    <property type="match status" value="1"/>
</dbReference>
<accession>A0A8J2X548</accession>
<dbReference type="SUPFAM" id="SSF50998">
    <property type="entry name" value="Quinoprotein alcohol dehydrogenase-like"/>
    <property type="match status" value="1"/>
</dbReference>
<dbReference type="InterPro" id="IPR015943">
    <property type="entry name" value="WD40/YVTN_repeat-like_dom_sf"/>
</dbReference>
<reference evidence="4" key="1">
    <citation type="submission" date="2021-11" db="EMBL/GenBank/DDBJ databases">
        <authorList>
            <consortium name="Genoscope - CEA"/>
            <person name="William W."/>
        </authorList>
    </citation>
    <scope>NUCLEOTIDE SEQUENCE</scope>
</reference>
<sequence length="1111" mass="115503">MESKTLRSHRVIGEVADGTPQTCAFYDLGGVGYCAARVGGDAFQVMALDGLTVQSASPRLGRNIRAIGAQGEWTYCAIDDEVWCFLRARFVGLAAGAPAAVDRFELCANQPTVGGLLLGAGAGFVQGWARGDEGAAARRRVPDKVLCFDVDLAGVVLCHPPTYVNKVLLGARDGRLELWNVRSGKRVHAYASIARGPGIAHVAASGALDVVAVARGTGRIQLLDARRDAVLFELDHGAAAAACCFCRGGEPRGAGDARPPVLVAAGGDQLRVWDLETRALLHVEKRVGGVAALHAGGLAGGPTGADAVVVTSVGADAKQWALDASDGAPRLCRRRDGLGGAPAVVRWYGPPESGGAVAGASGDAYGSLQLLVAAPRDRSLRCLHAVRDRLNGELSQRGAADARAKRLRLADPKALRLPPVTCVAAGDAKDGSFPNVVTCHRGERVARVWSLAERRLADHCLTQPHWGGRGRDDPGQVARRDSATACDLSACGNFALIGHEDGYVRKYNVQSGEARGTYPASLEAARRVADRAASVAVPGAVARAARAIARVTRKGEEIALRDDGADPRTAGAAGARAFARGKGRQRKHRGGVVGVHCDAANAWCVSCGGDAVKWWSFADHRARGALRVDAACAVTAFARASDLLAVGLDGGAVLVLDARPPDAGGGRVLRRLGTHAGRAARDLSWSATRQSLYAVCGRGALHRWDVASGACVDRVAFAEEAVAVSASPSGEFVATAHVSGAHVALWTDKAAYGRVDAAPLGEDAAPAPLRPLAPRDLLDARVDVAAAAADDAAAITLDDAAPAGAAAAPLADGVLADAARRGSIRMSADPASSRARMETLYALEAVAERNRPVAPPKKPEAAPFFLPSEMDAQRRDAAPPPALPPPPPEDDAFAGDDGSDADGSDADGAVAGAAAEASRCRLASLSLAEDATDVATHLGALGASALDAEIALLCRGPHDAPGVELVRRFAGHLATTCVEIKFRAPTPSTRCCLRSCVCSMAWSFQAIDATLSPRPRRFDGVEVHKGPRNISQDNLTHWLISTQATTLETHGHFDAIQAYLHRLVQHHAAVLSLPQLRGPLATLAAAQRAAAARFRGLVHENLCLLEVATAD</sequence>
<feature type="compositionally biased region" description="Pro residues" evidence="1">
    <location>
        <begin position="878"/>
        <end position="887"/>
    </location>
</feature>
<dbReference type="PANTHER" id="PTHR22840">
    <property type="entry name" value="WD REPEAT-CONTAINING PROTEIN 36"/>
    <property type="match status" value="1"/>
</dbReference>
<dbReference type="SMART" id="SM00320">
    <property type="entry name" value="WD40"/>
    <property type="match status" value="5"/>
</dbReference>
<evidence type="ECO:0000259" key="3">
    <source>
        <dbReference type="Pfam" id="PF25171"/>
    </source>
</evidence>
<feature type="domain" description="WDR36/Utp21 C-terminal" evidence="2">
    <location>
        <begin position="833"/>
        <end position="961"/>
    </location>
</feature>
<dbReference type="Pfam" id="PF25171">
    <property type="entry name" value="Beta-prop_WDR36-Utp21_1st"/>
    <property type="match status" value="1"/>
</dbReference>
<evidence type="ECO:0000259" key="2">
    <source>
        <dbReference type="Pfam" id="PF04192"/>
    </source>
</evidence>
<gene>
    <name evidence="4" type="ORF">PECAL_4P26880</name>
</gene>
<feature type="compositionally biased region" description="Acidic residues" evidence="1">
    <location>
        <begin position="888"/>
        <end position="905"/>
    </location>
</feature>
<dbReference type="InterPro" id="IPR007319">
    <property type="entry name" value="WDR36/Utp21_C"/>
</dbReference>
<comment type="caution">
    <text evidence="4">The sequence shown here is derived from an EMBL/GenBank/DDBJ whole genome shotgun (WGS) entry which is preliminary data.</text>
</comment>
<feature type="domain" description="WDR36/Utp21 N-terminal" evidence="3">
    <location>
        <begin position="40"/>
        <end position="287"/>
    </location>
</feature>
<dbReference type="InterPro" id="IPR059157">
    <property type="entry name" value="WDR36-Utp21_N"/>
</dbReference>
<dbReference type="GO" id="GO:0032040">
    <property type="term" value="C:small-subunit processome"/>
    <property type="evidence" value="ECO:0007669"/>
    <property type="project" value="InterPro"/>
</dbReference>
<keyword evidence="5" id="KW-1185">Reference proteome</keyword>
<dbReference type="Gene3D" id="2.130.10.10">
    <property type="entry name" value="YVTN repeat-like/Quinoprotein amine dehydrogenase"/>
    <property type="match status" value="3"/>
</dbReference>
<dbReference type="Pfam" id="PF04192">
    <property type="entry name" value="Utp21"/>
    <property type="match status" value="1"/>
</dbReference>
<dbReference type="GO" id="GO:0034388">
    <property type="term" value="C:Pwp2p-containing subcomplex of 90S preribosome"/>
    <property type="evidence" value="ECO:0007669"/>
    <property type="project" value="TreeGrafter"/>
</dbReference>
<dbReference type="OrthoDB" id="10250769at2759"/>
<name>A0A8J2X548_9STRA</name>
<dbReference type="InterPro" id="IPR011047">
    <property type="entry name" value="Quinoprotein_ADH-like_sf"/>
</dbReference>
<dbReference type="EMBL" id="CAKKNE010000004">
    <property type="protein sequence ID" value="CAH0375356.1"/>
    <property type="molecule type" value="Genomic_DNA"/>
</dbReference>
<organism evidence="4 5">
    <name type="scientific">Pelagomonas calceolata</name>
    <dbReference type="NCBI Taxonomy" id="35677"/>
    <lineage>
        <taxon>Eukaryota</taxon>
        <taxon>Sar</taxon>
        <taxon>Stramenopiles</taxon>
        <taxon>Ochrophyta</taxon>
        <taxon>Pelagophyceae</taxon>
        <taxon>Pelagomonadales</taxon>
        <taxon>Pelagomonadaceae</taxon>
        <taxon>Pelagomonas</taxon>
    </lineage>
</organism>
<dbReference type="Pfam" id="PF25168">
    <property type="entry name" value="Beta-prop_WDR36-Utp21_2nd"/>
    <property type="match status" value="2"/>
</dbReference>
<feature type="region of interest" description="Disordered" evidence="1">
    <location>
        <begin position="873"/>
        <end position="910"/>
    </location>
</feature>
<dbReference type="InterPro" id="IPR001680">
    <property type="entry name" value="WD40_rpt"/>
</dbReference>
<dbReference type="AlphaFoldDB" id="A0A8J2X548"/>
<dbReference type="GO" id="GO:0006364">
    <property type="term" value="P:rRNA processing"/>
    <property type="evidence" value="ECO:0007669"/>
    <property type="project" value="InterPro"/>
</dbReference>